<name>A0ABW3B745_9FLAO</name>
<comment type="caution">
    <text evidence="2">The sequence shown here is derived from an EMBL/GenBank/DDBJ whole genome shotgun (WGS) entry which is preliminary data.</text>
</comment>
<reference evidence="3" key="1">
    <citation type="journal article" date="2019" name="Int. J. Syst. Evol. Microbiol.">
        <title>The Global Catalogue of Microorganisms (GCM) 10K type strain sequencing project: providing services to taxonomists for standard genome sequencing and annotation.</title>
        <authorList>
            <consortium name="The Broad Institute Genomics Platform"/>
            <consortium name="The Broad Institute Genome Sequencing Center for Infectious Disease"/>
            <person name="Wu L."/>
            <person name="Ma J."/>
        </authorList>
    </citation>
    <scope>NUCLEOTIDE SEQUENCE [LARGE SCALE GENOMIC DNA]</scope>
    <source>
        <strain evidence="3">CCUG 61948</strain>
    </source>
</reference>
<feature type="coiled-coil region" evidence="1">
    <location>
        <begin position="53"/>
        <end position="120"/>
    </location>
</feature>
<keyword evidence="3" id="KW-1185">Reference proteome</keyword>
<organism evidence="2 3">
    <name type="scientific">Maribacter chungangensis</name>
    <dbReference type="NCBI Taxonomy" id="1069117"/>
    <lineage>
        <taxon>Bacteria</taxon>
        <taxon>Pseudomonadati</taxon>
        <taxon>Bacteroidota</taxon>
        <taxon>Flavobacteriia</taxon>
        <taxon>Flavobacteriales</taxon>
        <taxon>Flavobacteriaceae</taxon>
        <taxon>Maribacter</taxon>
    </lineage>
</organism>
<protein>
    <submittedName>
        <fullName evidence="2">Uncharacterized protein</fullName>
    </submittedName>
</protein>
<gene>
    <name evidence="2" type="ORF">ACFQZJ_14710</name>
</gene>
<evidence type="ECO:0000256" key="1">
    <source>
        <dbReference type="SAM" id="Coils"/>
    </source>
</evidence>
<keyword evidence="1" id="KW-0175">Coiled coil</keyword>
<sequence length="130" mass="15371">MAQRKEIGLEELHFDVQGWKSNLHHTEVELWFMDKLLHSNAFRPDTHNLFERLEEYKTKVKAISDNKTQLQDSIAIYENKLGGIMGQTLADNDANHLEKHHALREKIMEYRSRFKELKSELFNYTGSILK</sequence>
<dbReference type="Proteomes" id="UP001597012">
    <property type="component" value="Unassembled WGS sequence"/>
</dbReference>
<dbReference type="EMBL" id="JBHTHY010000014">
    <property type="protein sequence ID" value="MFD0798721.1"/>
    <property type="molecule type" value="Genomic_DNA"/>
</dbReference>
<evidence type="ECO:0000313" key="3">
    <source>
        <dbReference type="Proteomes" id="UP001597012"/>
    </source>
</evidence>
<proteinExistence type="predicted"/>
<evidence type="ECO:0000313" key="2">
    <source>
        <dbReference type="EMBL" id="MFD0798721.1"/>
    </source>
</evidence>
<accession>A0ABW3B745</accession>
<dbReference type="RefSeq" id="WP_379935598.1">
    <property type="nucleotide sequence ID" value="NZ_JBHTHY010000014.1"/>
</dbReference>